<accession>A0A8H6JF95</accession>
<evidence type="ECO:0000313" key="2">
    <source>
        <dbReference type="Proteomes" id="UP000652219"/>
    </source>
</evidence>
<dbReference type="AlphaFoldDB" id="A0A8H6JF95"/>
<dbReference type="Proteomes" id="UP000652219">
    <property type="component" value="Unassembled WGS sequence"/>
</dbReference>
<keyword evidence="2" id="KW-1185">Reference proteome</keyword>
<evidence type="ECO:0000313" key="1">
    <source>
        <dbReference type="EMBL" id="KAF6811867.1"/>
    </source>
</evidence>
<proteinExistence type="predicted"/>
<comment type="caution">
    <text evidence="1">The sequence shown here is derived from an EMBL/GenBank/DDBJ whole genome shotgun (WGS) entry which is preliminary data.</text>
</comment>
<name>A0A8H6JF95_9PEZI</name>
<dbReference type="EMBL" id="WIGN01000069">
    <property type="protein sequence ID" value="KAF6811867.1"/>
    <property type="molecule type" value="Genomic_DNA"/>
</dbReference>
<reference evidence="1 2" key="1">
    <citation type="journal article" date="2020" name="Phytopathology">
        <title>Genome Sequence Resources of Colletotrichum truncatum, C. plurivorum, C. musicola, and C. sojae: Four Species Pathogenic to Soybean (Glycine max).</title>
        <authorList>
            <person name="Rogerio F."/>
            <person name="Boufleur T.R."/>
            <person name="Ciampi-Guillardi M."/>
            <person name="Sukno S.A."/>
            <person name="Thon M.R."/>
            <person name="Massola Junior N.S."/>
            <person name="Baroncelli R."/>
        </authorList>
    </citation>
    <scope>NUCLEOTIDE SEQUENCE [LARGE SCALE GENOMIC DNA]</scope>
    <source>
        <strain evidence="1 2">LFN0009</strain>
    </source>
</reference>
<protein>
    <submittedName>
        <fullName evidence="1">Uncharacterized protein</fullName>
    </submittedName>
</protein>
<sequence>MLCRSRLSPPVGQPSNLATWAEPERDVMESVITCAKLVPILCTSRGVSVPWTCLLARCRSIATPAQLSIYMNPDDGQSDLVAAACAGSSEDLGSASIPGAL</sequence>
<organism evidence="1 2">
    <name type="scientific">Colletotrichum sojae</name>
    <dbReference type="NCBI Taxonomy" id="2175907"/>
    <lineage>
        <taxon>Eukaryota</taxon>
        <taxon>Fungi</taxon>
        <taxon>Dikarya</taxon>
        <taxon>Ascomycota</taxon>
        <taxon>Pezizomycotina</taxon>
        <taxon>Sordariomycetes</taxon>
        <taxon>Hypocreomycetidae</taxon>
        <taxon>Glomerellales</taxon>
        <taxon>Glomerellaceae</taxon>
        <taxon>Colletotrichum</taxon>
        <taxon>Colletotrichum orchidearum species complex</taxon>
    </lineage>
</organism>
<gene>
    <name evidence="1" type="ORF">CSOJ01_05458</name>
</gene>